<protein>
    <recommendedName>
        <fullName evidence="3">BRCT domain-containing protein</fullName>
    </recommendedName>
</protein>
<dbReference type="GO" id="GO:0033314">
    <property type="term" value="P:mitotic DNA replication checkpoint signaling"/>
    <property type="evidence" value="ECO:0007669"/>
    <property type="project" value="TreeGrafter"/>
</dbReference>
<dbReference type="EMBL" id="MBDO02000164">
    <property type="protein sequence ID" value="RLN61209.1"/>
    <property type="molecule type" value="Genomic_DNA"/>
</dbReference>
<dbReference type="PROSITE" id="PS50172">
    <property type="entry name" value="BRCT"/>
    <property type="match status" value="4"/>
</dbReference>
<dbReference type="GO" id="GO:0007095">
    <property type="term" value="P:mitotic G2 DNA damage checkpoint signaling"/>
    <property type="evidence" value="ECO:0007669"/>
    <property type="project" value="TreeGrafter"/>
</dbReference>
<comment type="caution">
    <text evidence="4">The sequence shown here is derived from an EMBL/GenBank/DDBJ whole genome shotgun (WGS) entry which is preliminary data.</text>
</comment>
<evidence type="ECO:0000313" key="4">
    <source>
        <dbReference type="EMBL" id="RLN61209.1"/>
    </source>
</evidence>
<sequence>MEQVRKIVLACGGNFQDDFDANKATHLIAEAVGSLKHRTAVAHELPVTSPRWVFESFRAQKLLDVKDFGLKVLEGLVVCTAGLPMEEKESVAELVTTHGAQYESRLESGFTNVLIAQRPEGAKYEAAIANDIPVVHVAWLHACLERQMLAEEEEFALRSEGESENLQPTHIAAKLRQDAQELVADLPQIVKRYRRSQREENVELKSQATDAEEDSDDDWMDLFDGCVLYLLGFSPQMKTMLHRLIRTGMGTIYDNMVVRQVTHVLVSASLSDQQTLETIQARVIHANAEGEVHFVSAQWLLDCVKCQHLEPEELYPVEFDVHVPETGTGNIDAAPSFGVGDVGVPRLPIEVVQLNPGSEANPISSVISEDLLENKDGENVLNEVKANLTPESKKKNKLFPGYAFLLLCRNPEDEFLIKPMLKGLRGLHGGAEALALASSDFPHVDPEQFAFVTHAVMCCGAVLDEQAALTMQQLELLKLAGAQVTSKLSKRNTHLICPKPFGMKYDKATEWGLSIVTARWVVVTTSHSSLRVNERLSESPDMASPLTEQLSLGKASRSEVQLSLGKASPLAEQLSPGKASPLAEQLSLGMASQSEAQ</sequence>
<accession>A0A3F2RNM7</accession>
<dbReference type="Pfam" id="PF12738">
    <property type="entry name" value="PTCB-BRCT"/>
    <property type="match status" value="2"/>
</dbReference>
<feature type="domain" description="BRCT" evidence="3">
    <location>
        <begin position="1"/>
        <end position="70"/>
    </location>
</feature>
<proteinExistence type="predicted"/>
<evidence type="ECO:0000256" key="2">
    <source>
        <dbReference type="SAM" id="MobiDB-lite"/>
    </source>
</evidence>
<organism evidence="4 5">
    <name type="scientific">Phytophthora kernoviae</name>
    <dbReference type="NCBI Taxonomy" id="325452"/>
    <lineage>
        <taxon>Eukaryota</taxon>
        <taxon>Sar</taxon>
        <taxon>Stramenopiles</taxon>
        <taxon>Oomycota</taxon>
        <taxon>Peronosporomycetes</taxon>
        <taxon>Peronosporales</taxon>
        <taxon>Peronosporaceae</taxon>
        <taxon>Phytophthora</taxon>
    </lineage>
</organism>
<dbReference type="CDD" id="cd17731">
    <property type="entry name" value="BRCT_TopBP1_rpt2_like"/>
    <property type="match status" value="1"/>
</dbReference>
<feature type="domain" description="BRCT" evidence="3">
    <location>
        <begin position="218"/>
        <end position="317"/>
    </location>
</feature>
<feature type="region of interest" description="Disordered" evidence="2">
    <location>
        <begin position="571"/>
        <end position="597"/>
    </location>
</feature>
<dbReference type="InterPro" id="IPR059215">
    <property type="entry name" value="BRCT2_TopBP1-like"/>
</dbReference>
<feature type="domain" description="BRCT" evidence="3">
    <location>
        <begin position="68"/>
        <end position="157"/>
    </location>
</feature>
<dbReference type="AlphaFoldDB" id="A0A3F2RNM7"/>
<dbReference type="PANTHER" id="PTHR13561:SF20">
    <property type="entry name" value="DNA TOPOISOMERASE 2-BINDING PROTEIN 1"/>
    <property type="match status" value="1"/>
</dbReference>
<dbReference type="InterPro" id="IPR036420">
    <property type="entry name" value="BRCT_dom_sf"/>
</dbReference>
<name>A0A3F2RNM7_9STRA</name>
<evidence type="ECO:0000256" key="1">
    <source>
        <dbReference type="ARBA" id="ARBA00022737"/>
    </source>
</evidence>
<dbReference type="Proteomes" id="UP000277300">
    <property type="component" value="Unassembled WGS sequence"/>
</dbReference>
<dbReference type="SMART" id="SM00292">
    <property type="entry name" value="BRCT"/>
    <property type="match status" value="3"/>
</dbReference>
<dbReference type="PANTHER" id="PTHR13561">
    <property type="entry name" value="DNA REPLICATION REGULATOR DPB11-RELATED"/>
    <property type="match status" value="1"/>
</dbReference>
<dbReference type="OrthoDB" id="251770at2759"/>
<evidence type="ECO:0000313" key="5">
    <source>
        <dbReference type="Proteomes" id="UP000277300"/>
    </source>
</evidence>
<feature type="domain" description="BRCT" evidence="3">
    <location>
        <begin position="475"/>
        <end position="521"/>
    </location>
</feature>
<dbReference type="Pfam" id="PF16589">
    <property type="entry name" value="BRCT_2"/>
    <property type="match status" value="2"/>
</dbReference>
<dbReference type="SUPFAM" id="SSF52113">
    <property type="entry name" value="BRCT domain"/>
    <property type="match status" value="4"/>
</dbReference>
<dbReference type="GO" id="GO:0006270">
    <property type="term" value="P:DNA replication initiation"/>
    <property type="evidence" value="ECO:0007669"/>
    <property type="project" value="TreeGrafter"/>
</dbReference>
<dbReference type="InterPro" id="IPR001357">
    <property type="entry name" value="BRCT_dom"/>
</dbReference>
<keyword evidence="1" id="KW-0677">Repeat</keyword>
<dbReference type="Gene3D" id="3.40.50.10190">
    <property type="entry name" value="BRCT domain"/>
    <property type="match status" value="4"/>
</dbReference>
<reference evidence="4 5" key="1">
    <citation type="submission" date="2018-07" db="EMBL/GenBank/DDBJ databases">
        <title>Genome sequencing of oomycete isolates from Chile give support for New Zealand origin for Phytophthora kernoviae and make available the first Nothophytophthora sp. genome.</title>
        <authorList>
            <person name="Studholme D.J."/>
            <person name="Sanfuentes E."/>
            <person name="Panda P."/>
            <person name="Hill R."/>
            <person name="Sambles C."/>
            <person name="Grant M."/>
            <person name="Williams N.M."/>
            <person name="Mcdougal R.L."/>
        </authorList>
    </citation>
    <scope>NUCLEOTIDE SEQUENCE [LARGE SCALE GENOMIC DNA]</scope>
    <source>
        <strain evidence="4">Chile6</strain>
    </source>
</reference>
<evidence type="ECO:0000259" key="3">
    <source>
        <dbReference type="PROSITE" id="PS50172"/>
    </source>
</evidence>
<gene>
    <name evidence="4" type="ORF">BBP00_00005535</name>
</gene>